<evidence type="ECO:0000313" key="1">
    <source>
        <dbReference type="EMBL" id="GAA1981231.1"/>
    </source>
</evidence>
<accession>A0ABP5DJ49</accession>
<keyword evidence="2" id="KW-1185">Reference proteome</keyword>
<name>A0ABP5DJ49_9ACTN</name>
<evidence type="ECO:0000313" key="2">
    <source>
        <dbReference type="Proteomes" id="UP001499854"/>
    </source>
</evidence>
<protein>
    <submittedName>
        <fullName evidence="1">Uncharacterized protein</fullName>
    </submittedName>
</protein>
<organism evidence="1 2">
    <name type="scientific">Catenulispora subtropica</name>
    <dbReference type="NCBI Taxonomy" id="450798"/>
    <lineage>
        <taxon>Bacteria</taxon>
        <taxon>Bacillati</taxon>
        <taxon>Actinomycetota</taxon>
        <taxon>Actinomycetes</taxon>
        <taxon>Catenulisporales</taxon>
        <taxon>Catenulisporaceae</taxon>
        <taxon>Catenulispora</taxon>
    </lineage>
</organism>
<reference evidence="2" key="1">
    <citation type="journal article" date="2019" name="Int. J. Syst. Evol. Microbiol.">
        <title>The Global Catalogue of Microorganisms (GCM) 10K type strain sequencing project: providing services to taxonomists for standard genome sequencing and annotation.</title>
        <authorList>
            <consortium name="The Broad Institute Genomics Platform"/>
            <consortium name="The Broad Institute Genome Sequencing Center for Infectious Disease"/>
            <person name="Wu L."/>
            <person name="Ma J."/>
        </authorList>
    </citation>
    <scope>NUCLEOTIDE SEQUENCE [LARGE SCALE GENOMIC DNA]</scope>
    <source>
        <strain evidence="2">JCM 16013</strain>
    </source>
</reference>
<dbReference type="Proteomes" id="UP001499854">
    <property type="component" value="Unassembled WGS sequence"/>
</dbReference>
<comment type="caution">
    <text evidence="1">The sequence shown here is derived from an EMBL/GenBank/DDBJ whole genome shotgun (WGS) entry which is preliminary data.</text>
</comment>
<gene>
    <name evidence="1" type="ORF">GCM10009838_48040</name>
</gene>
<sequence length="64" mass="6455">MAFDQEAQVAVAVVEGLAGGGGEDGLLDAGAMEVQAFLGVEDDRGEMFQALGLMARQAATGQAL</sequence>
<dbReference type="EMBL" id="BAAAQM010000028">
    <property type="protein sequence ID" value="GAA1981231.1"/>
    <property type="molecule type" value="Genomic_DNA"/>
</dbReference>
<proteinExistence type="predicted"/>